<sequence>MENSQFKRFHLLIVVLCTFMIMCDGYDLFMYGTIVPSLMQAWHISAVVAGSLNSYALVGMMIGALVLGPLSDRFGRKNVIILSCIGFCVFVGLCGFADGPTMFASFRFISGLGLGGLMPNAVALVTEYSPKPLRSTLVALMFSGHPLGGVLASIIGMHLVPTTGWRSVLWVGAIPLLAVPLFYALVPDSPTFYANRGQTERLAALLRKLTGDNDYTAADEFVTDTERRKGFPVRKLFAGGRALSTIMFWLAFFMCLLTMYGLTTWLPKLMTNAGFALGSSMASLLALNLGAIAGAIVGGRLADRFGAKIVLVTAFIVAAVSMTSIGSKPSMFILFLLLFIAGGTTTGTQIVANAYVSQFYPDEVRSTGIGWALGIGRLGGILGPTMGGVLLTQHLSLPINFLAFAIPSVISAIAILFVQQRYAHVRTSASNDDVLTHASS</sequence>
<dbReference type="EMBL" id="JBDXSU010000001">
    <property type="protein sequence ID" value="MFB5188777.1"/>
    <property type="molecule type" value="Genomic_DNA"/>
</dbReference>
<dbReference type="InterPro" id="IPR036259">
    <property type="entry name" value="MFS_trans_sf"/>
</dbReference>
<gene>
    <name evidence="8" type="ORF">KKP3000_001210</name>
</gene>
<evidence type="ECO:0000256" key="2">
    <source>
        <dbReference type="ARBA" id="ARBA00022448"/>
    </source>
</evidence>
<comment type="caution">
    <text evidence="8">The sequence shown here is derived from an EMBL/GenBank/DDBJ whole genome shotgun (WGS) entry which is preliminary data.</text>
</comment>
<evidence type="ECO:0000256" key="3">
    <source>
        <dbReference type="ARBA" id="ARBA00022692"/>
    </source>
</evidence>
<accession>A0ABV5AAW9</accession>
<dbReference type="PANTHER" id="PTHR23508:SF10">
    <property type="entry name" value="CARBOXYLIC ACID TRANSPORTER PROTEIN HOMOLOG"/>
    <property type="match status" value="1"/>
</dbReference>
<keyword evidence="4 6" id="KW-1133">Transmembrane helix</keyword>
<protein>
    <submittedName>
        <fullName evidence="8">Aromatic acid/H+ symport family MFS transporter</fullName>
    </submittedName>
</protein>
<reference evidence="8 9" key="1">
    <citation type="journal article" date="2024" name="Int. J. Mol. Sci.">
        <title>Exploration of Alicyclobacillus spp. Genome in Search of Antibiotic Resistance.</title>
        <authorList>
            <person name="Bucka-Kolendo J."/>
            <person name="Kiousi D.E."/>
            <person name="Dekowska A."/>
            <person name="Mikolajczuk-Szczyrba A."/>
            <person name="Karadedos D.M."/>
            <person name="Michael P."/>
            <person name="Galanis A."/>
            <person name="Sokolowska B."/>
        </authorList>
    </citation>
    <scope>NUCLEOTIDE SEQUENCE [LARGE SCALE GENOMIC DNA]</scope>
    <source>
        <strain evidence="8 9">KKP 3000</strain>
    </source>
</reference>
<keyword evidence="3 6" id="KW-0812">Transmembrane</keyword>
<evidence type="ECO:0000256" key="1">
    <source>
        <dbReference type="ARBA" id="ARBA00004651"/>
    </source>
</evidence>
<keyword evidence="5 6" id="KW-0472">Membrane</keyword>
<evidence type="ECO:0000256" key="6">
    <source>
        <dbReference type="SAM" id="Phobius"/>
    </source>
</evidence>
<dbReference type="CDD" id="cd17365">
    <property type="entry name" value="MFS_PcaK_like"/>
    <property type="match status" value="1"/>
</dbReference>
<dbReference type="InterPro" id="IPR011701">
    <property type="entry name" value="MFS"/>
</dbReference>
<dbReference type="Pfam" id="PF07690">
    <property type="entry name" value="MFS_1"/>
    <property type="match status" value="1"/>
</dbReference>
<feature type="transmembrane region" description="Helical" evidence="6">
    <location>
        <begin position="309"/>
        <end position="326"/>
    </location>
</feature>
<feature type="transmembrane region" description="Helical" evidence="6">
    <location>
        <begin position="137"/>
        <end position="161"/>
    </location>
</feature>
<feature type="transmembrane region" description="Helical" evidence="6">
    <location>
        <begin position="104"/>
        <end position="125"/>
    </location>
</feature>
<dbReference type="InterPro" id="IPR020846">
    <property type="entry name" value="MFS_dom"/>
</dbReference>
<feature type="transmembrane region" description="Helical" evidence="6">
    <location>
        <begin position="368"/>
        <end position="391"/>
    </location>
</feature>
<dbReference type="PROSITE" id="PS50850">
    <property type="entry name" value="MFS"/>
    <property type="match status" value="1"/>
</dbReference>
<keyword evidence="2" id="KW-0813">Transport</keyword>
<evidence type="ECO:0000259" key="7">
    <source>
        <dbReference type="PROSITE" id="PS50850"/>
    </source>
</evidence>
<dbReference type="InterPro" id="IPR005829">
    <property type="entry name" value="Sugar_transporter_CS"/>
</dbReference>
<dbReference type="SUPFAM" id="SSF103473">
    <property type="entry name" value="MFS general substrate transporter"/>
    <property type="match status" value="1"/>
</dbReference>
<feature type="transmembrane region" description="Helical" evidence="6">
    <location>
        <begin position="397"/>
        <end position="418"/>
    </location>
</feature>
<dbReference type="RefSeq" id="WP_368781079.1">
    <property type="nucleotide sequence ID" value="NZ_CP162940.1"/>
</dbReference>
<feature type="transmembrane region" description="Helical" evidence="6">
    <location>
        <begin position="167"/>
        <end position="186"/>
    </location>
</feature>
<dbReference type="Gene3D" id="1.20.1250.20">
    <property type="entry name" value="MFS general substrate transporter like domains"/>
    <property type="match status" value="1"/>
</dbReference>
<comment type="subcellular location">
    <subcellularLocation>
        <location evidence="1">Cell membrane</location>
        <topology evidence="1">Multi-pass membrane protein</topology>
    </subcellularLocation>
</comment>
<feature type="transmembrane region" description="Helical" evidence="6">
    <location>
        <begin position="79"/>
        <end position="98"/>
    </location>
</feature>
<feature type="transmembrane region" description="Helical" evidence="6">
    <location>
        <begin position="236"/>
        <end position="262"/>
    </location>
</feature>
<feature type="domain" description="Major facilitator superfamily (MFS) profile" evidence="7">
    <location>
        <begin position="13"/>
        <end position="423"/>
    </location>
</feature>
<evidence type="ECO:0000313" key="9">
    <source>
        <dbReference type="Proteomes" id="UP001579974"/>
    </source>
</evidence>
<keyword evidence="9" id="KW-1185">Reference proteome</keyword>
<dbReference type="Proteomes" id="UP001579974">
    <property type="component" value="Unassembled WGS sequence"/>
</dbReference>
<dbReference type="PANTHER" id="PTHR23508">
    <property type="entry name" value="CARBOXYLIC ACID TRANSPORTER PROTEIN HOMOLOG"/>
    <property type="match status" value="1"/>
</dbReference>
<proteinExistence type="predicted"/>
<organism evidence="8 9">
    <name type="scientific">Alicyclobacillus fastidiosus</name>
    <dbReference type="NCBI Taxonomy" id="392011"/>
    <lineage>
        <taxon>Bacteria</taxon>
        <taxon>Bacillati</taxon>
        <taxon>Bacillota</taxon>
        <taxon>Bacilli</taxon>
        <taxon>Bacillales</taxon>
        <taxon>Alicyclobacillaceae</taxon>
        <taxon>Alicyclobacillus</taxon>
    </lineage>
</organism>
<evidence type="ECO:0000313" key="8">
    <source>
        <dbReference type="EMBL" id="MFB5188777.1"/>
    </source>
</evidence>
<evidence type="ECO:0000256" key="5">
    <source>
        <dbReference type="ARBA" id="ARBA00023136"/>
    </source>
</evidence>
<name>A0ABV5AAW9_9BACL</name>
<dbReference type="PROSITE" id="PS00216">
    <property type="entry name" value="SUGAR_TRANSPORT_1"/>
    <property type="match status" value="1"/>
</dbReference>
<evidence type="ECO:0000256" key="4">
    <source>
        <dbReference type="ARBA" id="ARBA00022989"/>
    </source>
</evidence>
<dbReference type="PROSITE" id="PS00217">
    <property type="entry name" value="SUGAR_TRANSPORT_2"/>
    <property type="match status" value="1"/>
</dbReference>
<feature type="transmembrane region" description="Helical" evidence="6">
    <location>
        <begin position="332"/>
        <end position="356"/>
    </location>
</feature>
<feature type="transmembrane region" description="Helical" evidence="6">
    <location>
        <begin position="274"/>
        <end position="297"/>
    </location>
</feature>
<feature type="transmembrane region" description="Helical" evidence="6">
    <location>
        <begin position="41"/>
        <end position="67"/>
    </location>
</feature>